<comment type="subcellular location">
    <subcellularLocation>
        <location evidence="2">Membrane</location>
        <topology evidence="2">Single-pass type II membrane protein</topology>
    </subcellularLocation>
</comment>
<dbReference type="WBParaSite" id="SBAD_0001294501-mRNA-1">
    <property type="protein sequence ID" value="SBAD_0001294501-mRNA-1"/>
    <property type="gene ID" value="SBAD_0001294501"/>
</dbReference>
<keyword evidence="10" id="KW-0479">Metal-binding</keyword>
<evidence type="ECO:0000256" key="20">
    <source>
        <dbReference type="ARBA" id="ARBA00042009"/>
    </source>
</evidence>
<dbReference type="Proteomes" id="UP000270296">
    <property type="component" value="Unassembled WGS sequence"/>
</dbReference>
<comment type="cofactor">
    <cofactor evidence="1">
        <name>Mn(2+)</name>
        <dbReference type="ChEBI" id="CHEBI:29035"/>
    </cofactor>
</comment>
<evidence type="ECO:0000256" key="17">
    <source>
        <dbReference type="ARBA" id="ARBA00023211"/>
    </source>
</evidence>
<sequence>MTGPQNHISRAIHVKATWLKRCDGYFFASTSDDPTLPTVKLNTSEGREFLTEKTKLAMTYIYNTSLNDYDWFLKTDDDTYVIVENLRLMLLAYDTEKPIYFGCKFKPFVNQGYMSGGAGYVLSRKALTLFVEKGINSGFCSNVSTGSEDVDLGLCMELMGVTAGDSRDTSGRFRFLPLSPASHARAGTLDPKFWLWTYFYYPFQQGMNCCSDFVISFHYISPEIMYEMEYLIYHVRPFGISWYFDMLNRNSHFTPMLSLDDAKNLSSKINSPIL</sequence>
<dbReference type="GO" id="GO:0000166">
    <property type="term" value="F:nucleotide binding"/>
    <property type="evidence" value="ECO:0007669"/>
    <property type="project" value="UniProtKB-KW"/>
</dbReference>
<keyword evidence="15" id="KW-1015">Disulfide bond</keyword>
<proteinExistence type="inferred from homology"/>
<evidence type="ECO:0000256" key="5">
    <source>
        <dbReference type="ARBA" id="ARBA00011748"/>
    </source>
</evidence>
<dbReference type="EC" id="2.4.1.122" evidence="6"/>
<comment type="similarity">
    <text evidence="4">Belongs to the glycosyltransferase 31 family. Beta3-Gal-T subfamily.</text>
</comment>
<evidence type="ECO:0000256" key="4">
    <source>
        <dbReference type="ARBA" id="ARBA00006462"/>
    </source>
</evidence>
<comment type="function">
    <text evidence="22">Glycosyltransferase that generates the core 1 O-glycan Gal-beta1-3GalNAc-alpha1-Ser/Thr (T antigen), which is a precursor for many extended O-glycans in glycoproteins.</text>
</comment>
<reference evidence="24 25" key="2">
    <citation type="submission" date="2018-11" db="EMBL/GenBank/DDBJ databases">
        <authorList>
            <consortium name="Pathogen Informatics"/>
        </authorList>
    </citation>
    <scope>NUCLEOTIDE SEQUENCE [LARGE SCALE GENOMIC DNA]</scope>
</reference>
<evidence type="ECO:0000313" key="26">
    <source>
        <dbReference type="WBParaSite" id="SBAD_0001294501-mRNA-1"/>
    </source>
</evidence>
<dbReference type="InterPro" id="IPR003378">
    <property type="entry name" value="Fringe-like_glycosylTrfase"/>
</dbReference>
<keyword evidence="8" id="KW-0808">Transferase</keyword>
<evidence type="ECO:0000256" key="2">
    <source>
        <dbReference type="ARBA" id="ARBA00004606"/>
    </source>
</evidence>
<dbReference type="InterPro" id="IPR026050">
    <property type="entry name" value="C1GALT1/C1GALT1_chp1"/>
</dbReference>
<evidence type="ECO:0000313" key="25">
    <source>
        <dbReference type="Proteomes" id="UP000270296"/>
    </source>
</evidence>
<feature type="domain" description="Fringe-like glycosyltransferase" evidence="23">
    <location>
        <begin position="4"/>
        <end position="162"/>
    </location>
</feature>
<keyword evidence="13" id="KW-1133">Transmembrane helix</keyword>
<dbReference type="AlphaFoldDB" id="A0A183J9I8"/>
<evidence type="ECO:0000256" key="22">
    <source>
        <dbReference type="ARBA" id="ARBA00059245"/>
    </source>
</evidence>
<evidence type="ECO:0000256" key="11">
    <source>
        <dbReference type="ARBA" id="ARBA00022741"/>
    </source>
</evidence>
<evidence type="ECO:0000256" key="12">
    <source>
        <dbReference type="ARBA" id="ARBA00022968"/>
    </source>
</evidence>
<keyword evidence="12" id="KW-0735">Signal-anchor</keyword>
<evidence type="ECO:0000256" key="3">
    <source>
        <dbReference type="ARBA" id="ARBA00004922"/>
    </source>
</evidence>
<dbReference type="GO" id="GO:0016020">
    <property type="term" value="C:membrane"/>
    <property type="evidence" value="ECO:0007669"/>
    <property type="project" value="UniProtKB-SubCell"/>
</dbReference>
<keyword evidence="25" id="KW-1185">Reference proteome</keyword>
<dbReference type="FunFam" id="3.90.550.50:FF:000017">
    <property type="entry name" value="Glycoprotein-N-acetylgalactosamine 3-beta-galactosyltransferase 1"/>
    <property type="match status" value="1"/>
</dbReference>
<keyword evidence="14" id="KW-0472">Membrane</keyword>
<dbReference type="PANTHER" id="PTHR23033:SF14">
    <property type="entry name" value="GLYCOPROTEIN-N-ACETYLGALACTOSAMINE 3-BETA-GALACTOSYLTRANSFERASE 1-RELATED"/>
    <property type="match status" value="1"/>
</dbReference>
<evidence type="ECO:0000256" key="7">
    <source>
        <dbReference type="ARBA" id="ARBA00022676"/>
    </source>
</evidence>
<comment type="pathway">
    <text evidence="3">Protein modification; protein glycosylation.</text>
</comment>
<evidence type="ECO:0000256" key="21">
    <source>
        <dbReference type="ARBA" id="ARBA00043065"/>
    </source>
</evidence>
<comment type="subunit">
    <text evidence="5">Homodimer; disulfide-linked.</text>
</comment>
<evidence type="ECO:0000256" key="13">
    <source>
        <dbReference type="ARBA" id="ARBA00022989"/>
    </source>
</evidence>
<organism evidence="26">
    <name type="scientific">Soboliphyme baturini</name>
    <dbReference type="NCBI Taxonomy" id="241478"/>
    <lineage>
        <taxon>Eukaryota</taxon>
        <taxon>Metazoa</taxon>
        <taxon>Ecdysozoa</taxon>
        <taxon>Nematoda</taxon>
        <taxon>Enoplea</taxon>
        <taxon>Dorylaimia</taxon>
        <taxon>Dioctophymatida</taxon>
        <taxon>Dioctophymatoidea</taxon>
        <taxon>Soboliphymatidae</taxon>
        <taxon>Soboliphyme</taxon>
    </lineage>
</organism>
<dbReference type="Pfam" id="PF02434">
    <property type="entry name" value="Fringe"/>
    <property type="match status" value="1"/>
</dbReference>
<dbReference type="OrthoDB" id="414175at2759"/>
<protein>
    <recommendedName>
        <fullName evidence="18">Glycoprotein-N-acetylgalactosamine 3-beta-galactosyltransferase 1</fullName>
        <ecNumber evidence="6">2.4.1.122</ecNumber>
    </recommendedName>
    <alternativeName>
        <fullName evidence="20">Core 1 O-glycan T-synthase</fullName>
    </alternativeName>
    <alternativeName>
        <fullName evidence="21">Core 1 UDP-galactose:N-acetylgalactosamine-alpha-R beta 1,3-galactosyltransferase 1</fullName>
    </alternativeName>
    <alternativeName>
        <fullName evidence="19">Core 1 beta1,3-galactosyltransferase 1</fullName>
    </alternativeName>
</protein>
<reference evidence="26" key="1">
    <citation type="submission" date="2016-06" db="UniProtKB">
        <authorList>
            <consortium name="WormBaseParasite"/>
        </authorList>
    </citation>
    <scope>IDENTIFICATION</scope>
</reference>
<keyword evidence="9" id="KW-0812">Transmembrane</keyword>
<accession>A0A183J9I8</accession>
<name>A0A183J9I8_9BILA</name>
<keyword evidence="17" id="KW-0464">Manganese</keyword>
<dbReference type="GO" id="GO:0030145">
    <property type="term" value="F:manganese ion binding"/>
    <property type="evidence" value="ECO:0007669"/>
    <property type="project" value="UniProtKB-ARBA"/>
</dbReference>
<evidence type="ECO:0000256" key="6">
    <source>
        <dbReference type="ARBA" id="ARBA00012557"/>
    </source>
</evidence>
<evidence type="ECO:0000256" key="1">
    <source>
        <dbReference type="ARBA" id="ARBA00001936"/>
    </source>
</evidence>
<dbReference type="Gene3D" id="3.90.550.50">
    <property type="match status" value="1"/>
</dbReference>
<keyword evidence="16" id="KW-0325">Glycoprotein</keyword>
<evidence type="ECO:0000256" key="18">
    <source>
        <dbReference type="ARBA" id="ARBA00040898"/>
    </source>
</evidence>
<evidence type="ECO:0000256" key="15">
    <source>
        <dbReference type="ARBA" id="ARBA00023157"/>
    </source>
</evidence>
<dbReference type="EMBL" id="UZAM01018071">
    <property type="protein sequence ID" value="VDP49410.1"/>
    <property type="molecule type" value="Genomic_DNA"/>
</dbReference>
<keyword evidence="7" id="KW-0328">Glycosyltransferase</keyword>
<gene>
    <name evidence="24" type="ORF">SBAD_LOCUS12536</name>
</gene>
<evidence type="ECO:0000256" key="16">
    <source>
        <dbReference type="ARBA" id="ARBA00023180"/>
    </source>
</evidence>
<dbReference type="UniPathway" id="UPA00378"/>
<dbReference type="GO" id="GO:0016263">
    <property type="term" value="F:glycoprotein-N-acetylgalactosamine 3-beta-galactosyltransferase activity"/>
    <property type="evidence" value="ECO:0007669"/>
    <property type="project" value="UniProtKB-EC"/>
</dbReference>
<keyword evidence="11" id="KW-0547">Nucleotide-binding</keyword>
<evidence type="ECO:0000256" key="8">
    <source>
        <dbReference type="ARBA" id="ARBA00022679"/>
    </source>
</evidence>
<evidence type="ECO:0000259" key="23">
    <source>
        <dbReference type="Pfam" id="PF02434"/>
    </source>
</evidence>
<evidence type="ECO:0000256" key="9">
    <source>
        <dbReference type="ARBA" id="ARBA00022692"/>
    </source>
</evidence>
<dbReference type="PANTHER" id="PTHR23033">
    <property type="entry name" value="BETA1,3-GALACTOSYLTRANSFERASE"/>
    <property type="match status" value="1"/>
</dbReference>
<evidence type="ECO:0000256" key="19">
    <source>
        <dbReference type="ARBA" id="ARBA00041226"/>
    </source>
</evidence>
<evidence type="ECO:0000256" key="14">
    <source>
        <dbReference type="ARBA" id="ARBA00023136"/>
    </source>
</evidence>
<evidence type="ECO:0000313" key="24">
    <source>
        <dbReference type="EMBL" id="VDP49410.1"/>
    </source>
</evidence>
<evidence type="ECO:0000256" key="10">
    <source>
        <dbReference type="ARBA" id="ARBA00022723"/>
    </source>
</evidence>